<dbReference type="PROSITE" id="PS51257">
    <property type="entry name" value="PROKAR_LIPOPROTEIN"/>
    <property type="match status" value="1"/>
</dbReference>
<reference evidence="1" key="2">
    <citation type="journal article" date="2021" name="PeerJ">
        <title>Extensive microbial diversity within the chicken gut microbiome revealed by metagenomics and culture.</title>
        <authorList>
            <person name="Gilroy R."/>
            <person name="Ravi A."/>
            <person name="Getino M."/>
            <person name="Pursley I."/>
            <person name="Horton D.L."/>
            <person name="Alikhan N.F."/>
            <person name="Baker D."/>
            <person name="Gharbi K."/>
            <person name="Hall N."/>
            <person name="Watson M."/>
            <person name="Adriaenssens E.M."/>
            <person name="Foster-Nyarko E."/>
            <person name="Jarju S."/>
            <person name="Secka A."/>
            <person name="Antonio M."/>
            <person name="Oren A."/>
            <person name="Chaudhuri R.R."/>
            <person name="La Ragione R."/>
            <person name="Hildebrand F."/>
            <person name="Pallen M.J."/>
        </authorList>
    </citation>
    <scope>NUCLEOTIDE SEQUENCE</scope>
    <source>
        <strain evidence="1">F6-4510</strain>
    </source>
</reference>
<dbReference type="AlphaFoldDB" id="A0A9D9H092"/>
<comment type="caution">
    <text evidence="1">The sequence shown here is derived from an EMBL/GenBank/DDBJ whole genome shotgun (WGS) entry which is preliminary data.</text>
</comment>
<organism evidence="1 2">
    <name type="scientific">Candidatus Fimicola merdigallinarum</name>
    <dbReference type="NCBI Taxonomy" id="2840819"/>
    <lineage>
        <taxon>Bacteria</taxon>
        <taxon>Bacillati</taxon>
        <taxon>Bacillota</taxon>
        <taxon>Clostridia</taxon>
        <taxon>Lachnospirales</taxon>
        <taxon>Lachnospiraceae</taxon>
        <taxon>Lachnospiraceae incertae sedis</taxon>
        <taxon>Candidatus Fimicola</taxon>
    </lineage>
</organism>
<evidence type="ECO:0000313" key="1">
    <source>
        <dbReference type="EMBL" id="MBO8433700.1"/>
    </source>
</evidence>
<dbReference type="EMBL" id="JADIMX010000003">
    <property type="protein sequence ID" value="MBO8433700.1"/>
    <property type="molecule type" value="Genomic_DNA"/>
</dbReference>
<dbReference type="Proteomes" id="UP000823611">
    <property type="component" value="Unassembled WGS sequence"/>
</dbReference>
<sequence>MKGFKRLFSIITIGVMVFSIVGCNNDTNIQDNSNDKVTDAGVDKEDNKDDDKLNVNLLLDSAFNNLRDAKSYTVSMNIAGTLESGGVEFGVNADTNADIIFEPLYLKKTTSVSESEISSLVTDLYAVSENNVVNVYKNTGDGWIQEEISSDGKDDFVNEENVADDILNIENIITEITLANEEASGDIVEVKAKIPADKAEDFLKGVDVLSYVGLDGSVDNAFKGIQDIDVRLLVDLKTVEIVEFYCDLSDAVQTVIDNTMSAFEESSEIEKLKANKYDLTIKLNNYNEVEKSDIPNQ</sequence>
<evidence type="ECO:0000313" key="2">
    <source>
        <dbReference type="Proteomes" id="UP000823611"/>
    </source>
</evidence>
<accession>A0A9D9H092</accession>
<evidence type="ECO:0008006" key="3">
    <source>
        <dbReference type="Google" id="ProtNLM"/>
    </source>
</evidence>
<gene>
    <name evidence="1" type="ORF">IAC55_00075</name>
</gene>
<protein>
    <recommendedName>
        <fullName evidence="3">Lipoprotein</fullName>
    </recommendedName>
</protein>
<name>A0A9D9H092_9FIRM</name>
<proteinExistence type="predicted"/>
<reference evidence="1" key="1">
    <citation type="submission" date="2020-10" db="EMBL/GenBank/DDBJ databases">
        <authorList>
            <person name="Gilroy R."/>
        </authorList>
    </citation>
    <scope>NUCLEOTIDE SEQUENCE</scope>
    <source>
        <strain evidence="1">F6-4510</strain>
    </source>
</reference>